<sequence length="130" mass="14775">MYKKKSLIEPFNIQLFIFSDKVSKEELNIFKHDLNSLFTSKQSFYIIFDMAALKSFDISIFMTMTKHIYKNKVAVKEFMKASSIIVSSGIAPLIKIALKFNTPLAPNLISSSIEDGIEFLLGINSQLENI</sequence>
<reference evidence="1" key="1">
    <citation type="journal article" date="2020" name="Nature">
        <title>Giant virus diversity and host interactions through global metagenomics.</title>
        <authorList>
            <person name="Schulz F."/>
            <person name="Roux S."/>
            <person name="Paez-Espino D."/>
            <person name="Jungbluth S."/>
            <person name="Walsh D.A."/>
            <person name="Denef V.J."/>
            <person name="McMahon K.D."/>
            <person name="Konstantinidis K.T."/>
            <person name="Eloe-Fadrosh E.A."/>
            <person name="Kyrpides N.C."/>
            <person name="Woyke T."/>
        </authorList>
    </citation>
    <scope>NUCLEOTIDE SEQUENCE</scope>
    <source>
        <strain evidence="1">GVMAG-M-3300024302-11</strain>
    </source>
</reference>
<organism evidence="1">
    <name type="scientific">viral metagenome</name>
    <dbReference type="NCBI Taxonomy" id="1070528"/>
    <lineage>
        <taxon>unclassified sequences</taxon>
        <taxon>metagenomes</taxon>
        <taxon>organismal metagenomes</taxon>
    </lineage>
</organism>
<protein>
    <submittedName>
        <fullName evidence="1">Uncharacterized protein</fullName>
    </submittedName>
</protein>
<dbReference type="EMBL" id="MN740259">
    <property type="protein sequence ID" value="QHT96563.1"/>
    <property type="molecule type" value="Genomic_DNA"/>
</dbReference>
<name>A0A6C0IYI8_9ZZZZ</name>
<dbReference type="AlphaFoldDB" id="A0A6C0IYI8"/>
<evidence type="ECO:0000313" key="1">
    <source>
        <dbReference type="EMBL" id="QHT96563.1"/>
    </source>
</evidence>
<accession>A0A6C0IYI8</accession>
<proteinExistence type="predicted"/>